<name>A0A7J7IXX1_BUGNE</name>
<keyword evidence="2" id="KW-1133">Transmembrane helix</keyword>
<feature type="transmembrane region" description="Helical" evidence="2">
    <location>
        <begin position="61"/>
        <end position="81"/>
    </location>
</feature>
<feature type="compositionally biased region" description="Basic and acidic residues" evidence="1">
    <location>
        <begin position="323"/>
        <end position="336"/>
    </location>
</feature>
<dbReference type="AlphaFoldDB" id="A0A7J7IXX1"/>
<keyword evidence="5" id="KW-1185">Reference proteome</keyword>
<feature type="region of interest" description="Disordered" evidence="1">
    <location>
        <begin position="103"/>
        <end position="157"/>
    </location>
</feature>
<feature type="signal peptide" evidence="3">
    <location>
        <begin position="1"/>
        <end position="19"/>
    </location>
</feature>
<feature type="compositionally biased region" description="Basic residues" evidence="1">
    <location>
        <begin position="364"/>
        <end position="377"/>
    </location>
</feature>
<evidence type="ECO:0000313" key="5">
    <source>
        <dbReference type="Proteomes" id="UP000593567"/>
    </source>
</evidence>
<feature type="compositionally biased region" description="Basic and acidic residues" evidence="1">
    <location>
        <begin position="133"/>
        <end position="143"/>
    </location>
</feature>
<evidence type="ECO:0000256" key="1">
    <source>
        <dbReference type="SAM" id="MobiDB-lite"/>
    </source>
</evidence>
<evidence type="ECO:0000256" key="2">
    <source>
        <dbReference type="SAM" id="Phobius"/>
    </source>
</evidence>
<gene>
    <name evidence="4" type="ORF">EB796_023465</name>
</gene>
<protein>
    <submittedName>
        <fullName evidence="4">Uncharacterized protein</fullName>
    </submittedName>
</protein>
<feature type="chain" id="PRO_5029774679" evidence="3">
    <location>
        <begin position="20"/>
        <end position="377"/>
    </location>
</feature>
<feature type="compositionally biased region" description="Basic and acidic residues" evidence="1">
    <location>
        <begin position="255"/>
        <end position="282"/>
    </location>
</feature>
<comment type="caution">
    <text evidence="4">The sequence shown here is derived from an EMBL/GenBank/DDBJ whole genome shotgun (WGS) entry which is preliminary data.</text>
</comment>
<sequence>MSLVSRWLHLSITLRMGSCTCNRNAWLPLRMNILHATRWAESKRAAMSDTLPDVERFVQSMLTFAVPVVTALILVLVVYMYSLGAAPAPPPLLLVDEPTSTKKERALAKKRLKQQQQQQKKQKPSNGHVSMKTVEKAKTDAPETVKPVTVGKKSAKTANHENKVKVELKVTVAKDAKKEEELAAARLEKALMKKEAQQGDWVTVLSNKDKKAKQAQSVSNMAEQLAEESRQAIIEEARRLTEKAEAAKLLSSQQVKEKKETVKSNSKDSNNKAPKPSKEAKSKTVQTSSTEAKPVSDAASNVPVTAGEAAKVSSRETSSSNDSKVKVTEPGSKSEEQLSLEKNLEDAMQPAFNEFGDWEEAKPMKMKNVKKRARREK</sequence>
<feature type="region of interest" description="Disordered" evidence="1">
    <location>
        <begin position="207"/>
        <end position="227"/>
    </location>
</feature>
<keyword evidence="2" id="KW-0812">Transmembrane</keyword>
<feature type="region of interest" description="Disordered" evidence="1">
    <location>
        <begin position="248"/>
        <end position="377"/>
    </location>
</feature>
<evidence type="ECO:0000313" key="4">
    <source>
        <dbReference type="EMBL" id="KAF6018234.1"/>
    </source>
</evidence>
<keyword evidence="3" id="KW-0732">Signal</keyword>
<dbReference type="Proteomes" id="UP000593567">
    <property type="component" value="Unassembled WGS sequence"/>
</dbReference>
<accession>A0A7J7IXX1</accession>
<organism evidence="4 5">
    <name type="scientific">Bugula neritina</name>
    <name type="common">Brown bryozoan</name>
    <name type="synonym">Sertularia neritina</name>
    <dbReference type="NCBI Taxonomy" id="10212"/>
    <lineage>
        <taxon>Eukaryota</taxon>
        <taxon>Metazoa</taxon>
        <taxon>Spiralia</taxon>
        <taxon>Lophotrochozoa</taxon>
        <taxon>Bryozoa</taxon>
        <taxon>Gymnolaemata</taxon>
        <taxon>Cheilostomatida</taxon>
        <taxon>Flustrina</taxon>
        <taxon>Buguloidea</taxon>
        <taxon>Bugulidae</taxon>
        <taxon>Bugula</taxon>
    </lineage>
</organism>
<reference evidence="4" key="1">
    <citation type="submission" date="2020-06" db="EMBL/GenBank/DDBJ databases">
        <title>Draft genome of Bugula neritina, a colonial animal packing powerful symbionts and potential medicines.</title>
        <authorList>
            <person name="Rayko M."/>
        </authorList>
    </citation>
    <scope>NUCLEOTIDE SEQUENCE [LARGE SCALE GENOMIC DNA]</scope>
    <source>
        <strain evidence="4">Kwan_BN1</strain>
    </source>
</reference>
<keyword evidence="2" id="KW-0472">Membrane</keyword>
<proteinExistence type="predicted"/>
<evidence type="ECO:0000256" key="3">
    <source>
        <dbReference type="SAM" id="SignalP"/>
    </source>
</evidence>
<dbReference type="EMBL" id="VXIV02003327">
    <property type="protein sequence ID" value="KAF6018234.1"/>
    <property type="molecule type" value="Genomic_DNA"/>
</dbReference>